<dbReference type="EMBL" id="KZ679012">
    <property type="protein sequence ID" value="PSS16785.1"/>
    <property type="molecule type" value="Genomic_DNA"/>
</dbReference>
<dbReference type="InParanoid" id="A0A2T3B051"/>
<sequence>KYYYNLRHKLIVFKEGNKVYLHLYKKYLILVEKNKKLDKQRVGLLKVLKKVSKYTYKLKVLEH</sequence>
<dbReference type="AlphaFoldDB" id="A0A2T3B051"/>
<evidence type="ECO:0000313" key="2">
    <source>
        <dbReference type="Proteomes" id="UP000241818"/>
    </source>
</evidence>
<keyword evidence="2" id="KW-1185">Reference proteome</keyword>
<accession>A0A2T3B051</accession>
<feature type="non-terminal residue" evidence="1">
    <location>
        <position position="1"/>
    </location>
</feature>
<evidence type="ECO:0000313" key="1">
    <source>
        <dbReference type="EMBL" id="PSS16785.1"/>
    </source>
</evidence>
<name>A0A2T3B051_AMORE</name>
<protein>
    <submittedName>
        <fullName evidence="1">Uncharacterized protein</fullName>
    </submittedName>
</protein>
<dbReference type="RefSeq" id="XP_024720293.1">
    <property type="nucleotide sequence ID" value="XM_024860810.1"/>
</dbReference>
<organism evidence="1 2">
    <name type="scientific">Amorphotheca resinae ATCC 22711</name>
    <dbReference type="NCBI Taxonomy" id="857342"/>
    <lineage>
        <taxon>Eukaryota</taxon>
        <taxon>Fungi</taxon>
        <taxon>Dikarya</taxon>
        <taxon>Ascomycota</taxon>
        <taxon>Pezizomycotina</taxon>
        <taxon>Leotiomycetes</taxon>
        <taxon>Helotiales</taxon>
        <taxon>Amorphothecaceae</taxon>
        <taxon>Amorphotheca</taxon>
    </lineage>
</organism>
<dbReference type="Proteomes" id="UP000241818">
    <property type="component" value="Unassembled WGS sequence"/>
</dbReference>
<dbReference type="GeneID" id="36568891"/>
<proteinExistence type="predicted"/>
<reference evidence="1 2" key="1">
    <citation type="journal article" date="2018" name="New Phytol.">
        <title>Comparative genomics and transcriptomics depict ericoid mycorrhizal fungi as versatile saprotrophs and plant mutualists.</title>
        <authorList>
            <person name="Martino E."/>
            <person name="Morin E."/>
            <person name="Grelet G.A."/>
            <person name="Kuo A."/>
            <person name="Kohler A."/>
            <person name="Daghino S."/>
            <person name="Barry K.W."/>
            <person name="Cichocki N."/>
            <person name="Clum A."/>
            <person name="Dockter R.B."/>
            <person name="Hainaut M."/>
            <person name="Kuo R.C."/>
            <person name="LaButti K."/>
            <person name="Lindahl B.D."/>
            <person name="Lindquist E.A."/>
            <person name="Lipzen A."/>
            <person name="Khouja H.R."/>
            <person name="Magnuson J."/>
            <person name="Murat C."/>
            <person name="Ohm R.A."/>
            <person name="Singer S.W."/>
            <person name="Spatafora J.W."/>
            <person name="Wang M."/>
            <person name="Veneault-Fourrey C."/>
            <person name="Henrissat B."/>
            <person name="Grigoriev I.V."/>
            <person name="Martin F.M."/>
            <person name="Perotto S."/>
        </authorList>
    </citation>
    <scope>NUCLEOTIDE SEQUENCE [LARGE SCALE GENOMIC DNA]</scope>
    <source>
        <strain evidence="1 2">ATCC 22711</strain>
    </source>
</reference>
<gene>
    <name evidence="1" type="ORF">M430DRAFT_102614</name>
</gene>